<gene>
    <name evidence="4" type="ORF">CK203_097391</name>
</gene>
<dbReference type="EMBL" id="QGNW01001729">
    <property type="protein sequence ID" value="RVW32048.1"/>
    <property type="molecule type" value="Genomic_DNA"/>
</dbReference>
<comment type="caution">
    <text evidence="4">The sequence shown here is derived from an EMBL/GenBank/DDBJ whole genome shotgun (WGS) entry which is preliminary data.</text>
</comment>
<evidence type="ECO:0000259" key="2">
    <source>
        <dbReference type="Pfam" id="PF13960"/>
    </source>
</evidence>
<dbReference type="Pfam" id="PF02992">
    <property type="entry name" value="Transposase_21"/>
    <property type="match status" value="1"/>
</dbReference>
<name>A0A438D9E3_VITVI</name>
<dbReference type="Proteomes" id="UP000288805">
    <property type="component" value="Unassembled WGS sequence"/>
</dbReference>
<feature type="domain" description="Transposase-associated" evidence="3">
    <location>
        <begin position="3"/>
        <end position="76"/>
    </location>
</feature>
<protein>
    <recommendedName>
        <fullName evidence="6">Transposase-associated domain-containing protein</fullName>
    </recommendedName>
</protein>
<evidence type="ECO:0000313" key="4">
    <source>
        <dbReference type="EMBL" id="RVW32048.1"/>
    </source>
</evidence>
<evidence type="ECO:0008006" key="6">
    <source>
        <dbReference type="Google" id="ProtNLM"/>
    </source>
</evidence>
<evidence type="ECO:0000313" key="5">
    <source>
        <dbReference type="Proteomes" id="UP000288805"/>
    </source>
</evidence>
<dbReference type="InterPro" id="IPR004242">
    <property type="entry name" value="Transposase_21"/>
</dbReference>
<dbReference type="InterPro" id="IPR025312">
    <property type="entry name" value="DUF4216"/>
</dbReference>
<dbReference type="InterPro" id="IPR029480">
    <property type="entry name" value="Transpos_assoc"/>
</dbReference>
<evidence type="ECO:0000259" key="3">
    <source>
        <dbReference type="Pfam" id="PF13963"/>
    </source>
</evidence>
<feature type="domain" description="DUF4218" evidence="2">
    <location>
        <begin position="681"/>
        <end position="793"/>
    </location>
</feature>
<dbReference type="Pfam" id="PF13963">
    <property type="entry name" value="Transpos_assoc"/>
    <property type="match status" value="1"/>
</dbReference>
<organism evidence="4 5">
    <name type="scientific">Vitis vinifera</name>
    <name type="common">Grape</name>
    <dbReference type="NCBI Taxonomy" id="29760"/>
    <lineage>
        <taxon>Eukaryota</taxon>
        <taxon>Viridiplantae</taxon>
        <taxon>Streptophyta</taxon>
        <taxon>Embryophyta</taxon>
        <taxon>Tracheophyta</taxon>
        <taxon>Spermatophyta</taxon>
        <taxon>Magnoliopsida</taxon>
        <taxon>eudicotyledons</taxon>
        <taxon>Gunneridae</taxon>
        <taxon>Pentapetalae</taxon>
        <taxon>rosids</taxon>
        <taxon>Vitales</taxon>
        <taxon>Vitaceae</taxon>
        <taxon>Viteae</taxon>
        <taxon>Vitis</taxon>
    </lineage>
</organism>
<proteinExistence type="predicted"/>
<dbReference type="PANTHER" id="PTHR48258:SF6">
    <property type="entry name" value="LEUCINE-RICH REPEAT DOMAIN, L DOMAIN-CONTAINING PROTEIN"/>
    <property type="match status" value="1"/>
</dbReference>
<reference evidence="4 5" key="1">
    <citation type="journal article" date="2018" name="PLoS Genet.">
        <title>Population sequencing reveals clonal diversity and ancestral inbreeding in the grapevine cultivar Chardonnay.</title>
        <authorList>
            <person name="Roach M.J."/>
            <person name="Johnson D.L."/>
            <person name="Bohlmann J."/>
            <person name="van Vuuren H.J."/>
            <person name="Jones S.J."/>
            <person name="Pretorius I.S."/>
            <person name="Schmidt S.A."/>
            <person name="Borneman A.R."/>
        </authorList>
    </citation>
    <scope>NUCLEOTIDE SEQUENCE [LARGE SCALE GENOMIC DNA]</scope>
    <source>
        <strain evidence="5">cv. Chardonnay</strain>
        <tissue evidence="4">Leaf</tissue>
    </source>
</reference>
<sequence length="1140" mass="133563">MDRDWMWLPNRLSRDYVEGVKSFIQVAKEHLRWDNKTRCPCRDCQNARFNDLLTIERHLIRFGFSRSYQKWIFHGEEHESQPNEQNDIGVDIEIVDATDADILNEVVDALNDACGHKDNDINLEESTTHGKFDYLLGEANKELYPGCKKFSALTFLVKLMHIKVLNHWSDKSFDMLLQVLVDAFPERSNIPKTYYDAKKMLRDLGLGYDSIHACKYDCALFWKENETLDKCPVCDEPRYKFCNGKGKKIPQKVLRHFPLKSRLQRLFMSRHTASDMRWHKEKRINEEGVLRHPADSEAWKDMDTQFPWFSQEPRNVRLGLATDGFNPFGSMSNSYSMWPIVLVPYNMAPWRCMKEMFFMLSLLIPGPQAPGRDIDVYLRPLIEELKELWHEGVQTFDVSTGENFRMHACVLWTINDFPAYGNLAGWSTKGYKACPVCNEDTSSLGIRSKICYMGHRRFLPLDHGWRRSRQHDGKPEFRPPPRMFSSDEILQQLCCLKHRKPGKHPNNVDRKRKRVPEELNWTKKSIFFELEYWSKLKLRHNIDVMHVEKNVCDSVVGTLLNIVGKTKDTNKARLDLADMNIRKELHLQIQGNKLVKPHACYTLTVEERKEFCKFLKSVKFPDGYAANLSRNVSINDGKISGLKSHDCHVLLQKLLPIAIRPYFNKDLCTTLVELCSFFQKLCAKTLNVNDLEKLEEGIVLILCKLERIFPPAFFDVMVHLMVHLPREAKLAGPVSYRWMYPFERNLGTLKRYVRNKARPEGSIAEAYIVNEALMFCSMYLTGIETRFNRSERNEDRFEDRVQGCLSIFSQQARPLGSRQHLQFSKEELTKAHWYIMNNCPELRPYLDEHTKELERTSSHNLEKRQEQEFPKWLADRMKALRVKQSPEATDELYSLACGPDNRVHTYMGCIVNGVRFHTKDRDDRRITQNSGICVSGEHDGEEIDFYGVLSNVVVLNYVLGYKVILFKCTWFDTNQKKKRIKHDYNFTTIQVTSTWYDNDPFILATQAQQVFYLDDYKNGHNWKVVQKVNHRHMWDVPERDTNIEIDEELCGGSDEEAYQDNESHELNWFVEQDDGFEFQRSDRLNIDPEVVNDNVLILENMNDNDDNFICDDIEEEDEIVDDYANENEMWLSSDSESESD</sequence>
<dbReference type="AlphaFoldDB" id="A0A438D9E3"/>
<dbReference type="InterPro" id="IPR025452">
    <property type="entry name" value="DUF4218"/>
</dbReference>
<dbReference type="Pfam" id="PF13960">
    <property type="entry name" value="DUF4218"/>
    <property type="match status" value="1"/>
</dbReference>
<feature type="domain" description="DUF4216" evidence="1">
    <location>
        <begin position="955"/>
        <end position="1025"/>
    </location>
</feature>
<dbReference type="Pfam" id="PF13952">
    <property type="entry name" value="DUF4216"/>
    <property type="match status" value="1"/>
</dbReference>
<accession>A0A438D9E3</accession>
<evidence type="ECO:0000259" key="1">
    <source>
        <dbReference type="Pfam" id="PF13952"/>
    </source>
</evidence>
<dbReference type="PANTHER" id="PTHR48258">
    <property type="entry name" value="DUF4218 DOMAIN-CONTAINING PROTEIN-RELATED"/>
    <property type="match status" value="1"/>
</dbReference>